<dbReference type="InterPro" id="IPR042099">
    <property type="entry name" value="ANL_N_sf"/>
</dbReference>
<evidence type="ECO:0000256" key="2">
    <source>
        <dbReference type="ARBA" id="ARBA00022450"/>
    </source>
</evidence>
<dbReference type="InterPro" id="IPR001242">
    <property type="entry name" value="Condensation_dom"/>
</dbReference>
<dbReference type="PROSITE" id="PS00455">
    <property type="entry name" value="AMP_BINDING"/>
    <property type="match status" value="2"/>
</dbReference>
<dbReference type="SUPFAM" id="SSF53474">
    <property type="entry name" value="alpha/beta-Hydrolases"/>
    <property type="match status" value="1"/>
</dbReference>
<dbReference type="InterPro" id="IPR044894">
    <property type="entry name" value="TubC_N_sf"/>
</dbReference>
<dbReference type="EMBL" id="CP072801">
    <property type="protein sequence ID" value="QTR45444.1"/>
    <property type="molecule type" value="Genomic_DNA"/>
</dbReference>
<dbReference type="PROSITE" id="PS50075">
    <property type="entry name" value="CARRIER"/>
    <property type="match status" value="2"/>
</dbReference>
<comment type="cofactor">
    <cofactor evidence="1">
        <name>pantetheine 4'-phosphate</name>
        <dbReference type="ChEBI" id="CHEBI:47942"/>
    </cofactor>
</comment>
<dbReference type="InterPro" id="IPR009081">
    <property type="entry name" value="PP-bd_ACP"/>
</dbReference>
<dbReference type="RefSeq" id="WP_210221855.1">
    <property type="nucleotide sequence ID" value="NZ_CP072801.1"/>
</dbReference>
<dbReference type="CDD" id="cd05930">
    <property type="entry name" value="A_NRPS"/>
    <property type="match status" value="2"/>
</dbReference>
<dbReference type="Gene3D" id="3.40.50.980">
    <property type="match status" value="2"/>
</dbReference>
<gene>
    <name evidence="5" type="ORF">J9253_15745</name>
</gene>
<dbReference type="InterPro" id="IPR020845">
    <property type="entry name" value="AMP-binding_CS"/>
</dbReference>
<protein>
    <submittedName>
        <fullName evidence="5">Amino acid adenylation domain-containing protein</fullName>
    </submittedName>
</protein>
<evidence type="ECO:0000313" key="6">
    <source>
        <dbReference type="Proteomes" id="UP000672039"/>
    </source>
</evidence>
<dbReference type="InterPro" id="IPR045851">
    <property type="entry name" value="AMP-bd_C_sf"/>
</dbReference>
<dbReference type="InterPro" id="IPR025110">
    <property type="entry name" value="AMP-bd_C"/>
</dbReference>
<keyword evidence="3" id="KW-0597">Phosphoprotein</keyword>
<keyword evidence="2" id="KW-0596">Phosphopantetheine</keyword>
<organism evidence="5 6">
    <name type="scientific">Thiothrix litoralis</name>
    <dbReference type="NCBI Taxonomy" id="2891210"/>
    <lineage>
        <taxon>Bacteria</taxon>
        <taxon>Pseudomonadati</taxon>
        <taxon>Pseudomonadota</taxon>
        <taxon>Gammaproteobacteria</taxon>
        <taxon>Thiotrichales</taxon>
        <taxon>Thiotrichaceae</taxon>
        <taxon>Thiothrix</taxon>
    </lineage>
</organism>
<reference evidence="5 6" key="1">
    <citation type="submission" date="2021-04" db="EMBL/GenBank/DDBJ databases">
        <title>Genomics, taxonomy and metabolism of representatives of sulfur bacteria of the genus Thiothrix: Thiothrix fructosivorans QT, Thiothrix unzii A1T and three new species, Thiothrix subterranea sp. nov., Thiothrix litoralis sp. nov. and 'Candidatus Thiothrix anitrata' sp. nov.</title>
        <authorList>
            <person name="Ravin N.V."/>
            <person name="Smolyakov D."/>
            <person name="Rudenko T.S."/>
            <person name="Mardanov A.V."/>
            <person name="Beletsky A.V."/>
            <person name="Markov N.D."/>
            <person name="Fomenkov A.I."/>
            <person name="Roberts R.J."/>
            <person name="Karnachuk O.V."/>
            <person name="Novikov A."/>
            <person name="Grabovich M.Y."/>
        </authorList>
    </citation>
    <scope>NUCLEOTIDE SEQUENCE [LARGE SCALE GENOMIC DNA]</scope>
    <source>
        <strain evidence="5 6">AS</strain>
    </source>
</reference>
<dbReference type="InterPro" id="IPR023213">
    <property type="entry name" value="CAT-like_dom_sf"/>
</dbReference>
<dbReference type="Pfam" id="PF13193">
    <property type="entry name" value="AMP-binding_C"/>
    <property type="match status" value="2"/>
</dbReference>
<dbReference type="InterPro" id="IPR020806">
    <property type="entry name" value="PKS_PP-bd"/>
</dbReference>
<dbReference type="Pfam" id="PF18563">
    <property type="entry name" value="TubC_N"/>
    <property type="match status" value="1"/>
</dbReference>
<dbReference type="CDD" id="cd19531">
    <property type="entry name" value="LCL_NRPS-like"/>
    <property type="match status" value="2"/>
</dbReference>
<dbReference type="Gene3D" id="3.40.50.12780">
    <property type="entry name" value="N-terminal domain of ligase-like"/>
    <property type="match status" value="1"/>
</dbReference>
<dbReference type="NCBIfam" id="TIGR01733">
    <property type="entry name" value="AA-adenyl-dom"/>
    <property type="match status" value="2"/>
</dbReference>
<evidence type="ECO:0000256" key="1">
    <source>
        <dbReference type="ARBA" id="ARBA00001957"/>
    </source>
</evidence>
<feature type="domain" description="Carrier" evidence="4">
    <location>
        <begin position="2138"/>
        <end position="2213"/>
    </location>
</feature>
<dbReference type="SMART" id="SM00824">
    <property type="entry name" value="PKS_TE"/>
    <property type="match status" value="1"/>
</dbReference>
<dbReference type="Gene3D" id="3.30.300.30">
    <property type="match status" value="2"/>
</dbReference>
<dbReference type="PANTHER" id="PTHR45527">
    <property type="entry name" value="NONRIBOSOMAL PEPTIDE SYNTHETASE"/>
    <property type="match status" value="1"/>
</dbReference>
<dbReference type="InterPro" id="IPR010071">
    <property type="entry name" value="AA_adenyl_dom"/>
</dbReference>
<dbReference type="InterPro" id="IPR001031">
    <property type="entry name" value="Thioesterase"/>
</dbReference>
<dbReference type="Pfam" id="PF00501">
    <property type="entry name" value="AMP-binding"/>
    <property type="match status" value="2"/>
</dbReference>
<feature type="domain" description="Carrier" evidence="4">
    <location>
        <begin position="1062"/>
        <end position="1137"/>
    </location>
</feature>
<dbReference type="Gene3D" id="2.30.38.10">
    <property type="entry name" value="Luciferase, Domain 3"/>
    <property type="match status" value="1"/>
</dbReference>
<dbReference type="InterPro" id="IPR020802">
    <property type="entry name" value="TesA-like"/>
</dbReference>
<sequence>MDHHRHLNIIEFLQDLEARGERLELVDGRLHYSARQGGPRQEDVQVIRAHRDELLAWLQETAAEPDEYPLSAGQQGLWMAWRLEPETPIYNLFFVARLQEAVEVDALQQALQLLIRQHPVLRTRYPLPEGAEAVLPRQHVDRDCCVELPVHDGEGWTEARVTAWIEQESERAFDLAQGPVMRTSVLRTVVAGGMVQHLFHWTIHHIASDFLTQEVLIEDLENFYRAVCTGSAPEVAKAELGYREFVRWEQDVMRQEGESLRAYWKSQVAHWPVPPRLPADLSAVNPDGAGHYRGATLDFGVDAALTDALRTFTRNQHVSLFTCLLTAYQVVLARYSGRDHFLVTTPTAVRHLAGWSRTAGYLINPLCLEVDLSGNPSVRELLGRTQSRLASAFEHQMLPFSEVLRLLQAADASGRSNKPTFGFILDAARRPARAVSLFAETLAIGQRGTPEELSLSMFDMAGELSGQFTYDANRFQPHSIQRLTDYLQATIRAMLEHLAQPALELPLLTAAMRQQILQDWTATEVQADTAVDTRDLPLYAQFMQQVERTPDAVALIDCAEDQTDSTLSYRALADWADRVAHQLRLEGIGRETLVGVFVDRSMTMVAGLLGILKVGAAYLPLDPSYPRARLEYMLHDSGTPLLITRASLRGELPATSARVVDIDRDALPELTEGVNTGDITVAPTDLAYVIYTSGSTGLPKGVQALHRATSNRLAWMWRTLPFTPGEVCCQKTALSFVDSVWEIFGPLLQGVPSVIIPALAVKDVPRLMDTLAHYQVTRIVLVPSLLRAMLASGGQPLQERLPKLRHWVCSGETLPIPLVQAFYAQFPDARLINLYGSSEVAADVTWYDTTALKAQAEWSLPQVPIGQPIDNAQCYILDERLQPVPPGIEGELYVGGDCLARGYLNRPEMTRERFIGNPFGAGRLFRTGDRARWLPAESADAHCRPDIEFLGRNDSQVKIRGFRVELSEIEVRLRAHPAVSEALVQLQEHSSGSRLVAYVAASQPPAPADLYWHLQQDLPDYMVPSAFVVLESLPLTPNGKVDRQVLAQMEVAAPVNAGVSEPPVTALEQALAAIWSRQLGVKPVGRHDNFFVLGGHSLLVTQVITQIQSELQVVLPLRTVFDHPTVAELAQQIEAQGTVPVEPPLLPQPRPAELPLSFAQERLWFLAQLENTAEAYNIALALRLQGALQVEALVAALATVVGRHEILRTCFPARDGSPRQQLAEPEPVPFETIELAHLPEPERTNACMRLLREHSVQPFDLARGPLIRAVLAHIGEEGHVLLLCVHHIVADGWSLGVLTWELDAAYRSALTGQAATLPPLALQYADYAIWQRALATGNEWQQQLHWWQQQLDGAPTLLGLPTDHPRPSVQDSAGATFPFTLSEPLTSQLERLGEQHGVSLFMMLLAVWSVLLGRYSNEDDLVIGTPIANRHRPGLDPLIGCFVNTLPLRVDLSGDPSFTALLGRLRQVTLDAYAHQDIPFERLVNELKIERSLSHSPLFQVMLSVEYAQSHPAARDYSLGDLHVSWVDLGRDHTELDLGIELVRTADGLLGWLDYSKALFEQASIERMAGHFQMMVEGLVANPACTLSALPLLTAAERRQLVEEWNPVVTKLGANASIQQLFEQQVERTPDAVAVVLAQEGVEPTQCAALTYAELNARANLLARRLVALQPGEDIPGALDSTGLKRLVGICLNRSADMLVAILGILKAGCAYVPVDPTWPEQRVAAILNDATPFALVTEPGLLDAGFMGSMIPCYVDTAPLEPTEPNAVNLPIQSQPEDAAYVMFTSGSTGIPKGVIIEHGNVVSYVHAFVAWTKLTSADRSLQHGSLAFDISIEEIFPPLSVGGSVVICMNPASIENIVTDSIRHRASMVCTTPLLMQYYNSRADELTDLRFLASGGDVLRPEDIDRLLARGVGVYNSYGPTETTVTATSYWACPGDESLPIGTPLANTRAFVLDARRNPLPVGVPGELYIGGAGVGRGYLNRPELNAERFIHWHNGEWLYRTGDRARWCANRTLEFVGRMDRQVKIRGFRVELGEIEAAISLHEAVDQIAVLPHTDADGQKRLLAYIVPAVGAGRPEQYEQLQTLLREHLRERLPNYMIPGAFLFLDSLPLTSTGKIDRKALPAPQETDAPQALHRPRSVTEQDLLAIWREVLQNSAVGIFDNFFELGGHSLLAVRLAAQIAAAFATEMPLQALFRYPTVAELAAYLEQANPDLSWSTLVALQAHGNKAVLFCVPGDGGNVFYFYPLVKELGSEQPVYGLESLGLDGKQAPHATVEAAAAHHIQQIRARWPQGPYCLAGHSFGGLVVYEMAQQLSRMGETVSLLAIMDTLPPSMPLPAATEPELMMTFEGLFAEEYGLPTALTLEQLDPLDAEQRLYALKQALERLEALPSGATMAHVRGIFSVFRTNTQTEYHPSGIIRLPFELLLAEESPADERDEIIAGWSQFGVPRVQVVPGSHTTMTYPPHVASLADKLRTCLTTLETLN</sequence>
<dbReference type="Gene3D" id="3.30.559.10">
    <property type="entry name" value="Chloramphenicol acetyltransferase-like domain"/>
    <property type="match status" value="2"/>
</dbReference>
<dbReference type="Gene3D" id="3.40.50.1820">
    <property type="entry name" value="alpha/beta hydrolase"/>
    <property type="match status" value="1"/>
</dbReference>
<dbReference type="Gene3D" id="1.10.10.1830">
    <property type="entry name" value="Non-ribosomal peptide synthase, adenylation domain"/>
    <property type="match status" value="1"/>
</dbReference>
<dbReference type="InterPro" id="IPR000873">
    <property type="entry name" value="AMP-dep_synth/lig_dom"/>
</dbReference>
<dbReference type="Gene3D" id="1.10.1200.10">
    <property type="entry name" value="ACP-like"/>
    <property type="match status" value="2"/>
</dbReference>
<evidence type="ECO:0000313" key="5">
    <source>
        <dbReference type="EMBL" id="QTR45444.1"/>
    </source>
</evidence>
<dbReference type="Pfam" id="PF00550">
    <property type="entry name" value="PP-binding"/>
    <property type="match status" value="2"/>
</dbReference>
<dbReference type="SUPFAM" id="SSF47336">
    <property type="entry name" value="ACP-like"/>
    <property type="match status" value="2"/>
</dbReference>
<dbReference type="InterPro" id="IPR029058">
    <property type="entry name" value="AB_hydrolase_fold"/>
</dbReference>
<proteinExistence type="predicted"/>
<dbReference type="Proteomes" id="UP000672039">
    <property type="component" value="Chromosome"/>
</dbReference>
<dbReference type="Pfam" id="PF00975">
    <property type="entry name" value="Thioesterase"/>
    <property type="match status" value="1"/>
</dbReference>
<dbReference type="Gene3D" id="3.30.559.30">
    <property type="entry name" value="Nonribosomal peptide synthetase, condensation domain"/>
    <property type="match status" value="2"/>
</dbReference>
<dbReference type="SMART" id="SM00823">
    <property type="entry name" value="PKS_PP"/>
    <property type="match status" value="2"/>
</dbReference>
<dbReference type="NCBIfam" id="NF003417">
    <property type="entry name" value="PRK04813.1"/>
    <property type="match status" value="2"/>
</dbReference>
<dbReference type="PANTHER" id="PTHR45527:SF1">
    <property type="entry name" value="FATTY ACID SYNTHASE"/>
    <property type="match status" value="1"/>
</dbReference>
<dbReference type="InterPro" id="IPR041464">
    <property type="entry name" value="TubC_N"/>
</dbReference>
<evidence type="ECO:0000259" key="4">
    <source>
        <dbReference type="PROSITE" id="PS50075"/>
    </source>
</evidence>
<dbReference type="InterPro" id="IPR036736">
    <property type="entry name" value="ACP-like_sf"/>
</dbReference>
<keyword evidence="6" id="KW-1185">Reference proteome</keyword>
<dbReference type="Pfam" id="PF00668">
    <property type="entry name" value="Condensation"/>
    <property type="match status" value="2"/>
</dbReference>
<dbReference type="SUPFAM" id="SSF56801">
    <property type="entry name" value="Acetyl-CoA synthetase-like"/>
    <property type="match status" value="2"/>
</dbReference>
<evidence type="ECO:0000256" key="3">
    <source>
        <dbReference type="ARBA" id="ARBA00022553"/>
    </source>
</evidence>
<dbReference type="SUPFAM" id="SSF52777">
    <property type="entry name" value="CoA-dependent acyltransferases"/>
    <property type="match status" value="4"/>
</dbReference>
<dbReference type="PROSITE" id="PS00012">
    <property type="entry name" value="PHOSPHOPANTETHEINE"/>
    <property type="match status" value="1"/>
</dbReference>
<accession>A0ABX7WNR0</accession>
<dbReference type="InterPro" id="IPR006162">
    <property type="entry name" value="Ppantetheine_attach_site"/>
</dbReference>
<name>A0ABX7WNR0_9GAMM</name>